<keyword evidence="8" id="KW-1185">Reference proteome</keyword>
<dbReference type="RefSeq" id="WP_123047119.1">
    <property type="nucleotide sequence ID" value="NZ_PTJO01000002.1"/>
</dbReference>
<dbReference type="InterPro" id="IPR002491">
    <property type="entry name" value="ABC_transptr_periplasmic_BD"/>
</dbReference>
<evidence type="ECO:0000256" key="4">
    <source>
        <dbReference type="ARBA" id="ARBA00022729"/>
    </source>
</evidence>
<feature type="chain" id="PRO_5039568342" evidence="5">
    <location>
        <begin position="25"/>
        <end position="320"/>
    </location>
</feature>
<dbReference type="Gene3D" id="3.40.50.1980">
    <property type="entry name" value="Nitrogenase molybdenum iron protein domain"/>
    <property type="match status" value="2"/>
</dbReference>
<evidence type="ECO:0000259" key="6">
    <source>
        <dbReference type="PROSITE" id="PS50983"/>
    </source>
</evidence>
<feature type="signal peptide" evidence="5">
    <location>
        <begin position="1"/>
        <end position="24"/>
    </location>
</feature>
<dbReference type="PANTHER" id="PTHR30532:SF1">
    <property type="entry name" value="IRON(3+)-HYDROXAMATE-BINDING PROTEIN FHUD"/>
    <property type="match status" value="1"/>
</dbReference>
<organism evidence="7 8">
    <name type="scientific">Corynebacterium alimapuense</name>
    <dbReference type="NCBI Taxonomy" id="1576874"/>
    <lineage>
        <taxon>Bacteria</taxon>
        <taxon>Bacillati</taxon>
        <taxon>Actinomycetota</taxon>
        <taxon>Actinomycetes</taxon>
        <taxon>Mycobacteriales</taxon>
        <taxon>Corynebacteriaceae</taxon>
        <taxon>Corynebacterium</taxon>
    </lineage>
</organism>
<reference evidence="7 8" key="1">
    <citation type="submission" date="2018-02" db="EMBL/GenBank/DDBJ databases">
        <title>Corynebacterium alimpuense sp. nov., a marine obligate actinomycete isolated from sediments of Valparaiso bay, Chile.</title>
        <authorList>
            <person name="Claverias F."/>
            <person name="Gonzales-Siles L."/>
            <person name="Salva-Serra F."/>
            <person name="Inganaes E."/>
            <person name="Molin K."/>
            <person name="Cumsille A."/>
            <person name="Undabarrena A."/>
            <person name="Couve E."/>
            <person name="Moore E.R.B."/>
            <person name="Gomila M."/>
            <person name="Camara B."/>
        </authorList>
    </citation>
    <scope>NUCLEOTIDE SEQUENCE [LARGE SCALE GENOMIC DNA]</scope>
    <source>
        <strain evidence="7 8">CCUG 69366</strain>
    </source>
</reference>
<dbReference type="Proteomes" id="UP000266975">
    <property type="component" value="Unassembled WGS sequence"/>
</dbReference>
<proteinExistence type="inferred from homology"/>
<evidence type="ECO:0000313" key="7">
    <source>
        <dbReference type="EMBL" id="RNE49798.1"/>
    </source>
</evidence>
<dbReference type="InterPro" id="IPR051313">
    <property type="entry name" value="Bact_iron-sidero_bind"/>
</dbReference>
<dbReference type="SUPFAM" id="SSF53807">
    <property type="entry name" value="Helical backbone' metal receptor"/>
    <property type="match status" value="1"/>
</dbReference>
<dbReference type="PANTHER" id="PTHR30532">
    <property type="entry name" value="IRON III DICITRATE-BINDING PERIPLASMIC PROTEIN"/>
    <property type="match status" value="1"/>
</dbReference>
<dbReference type="Pfam" id="PF01497">
    <property type="entry name" value="Peripla_BP_2"/>
    <property type="match status" value="1"/>
</dbReference>
<dbReference type="EMBL" id="PTJO01000002">
    <property type="protein sequence ID" value="RNE49798.1"/>
    <property type="molecule type" value="Genomic_DNA"/>
</dbReference>
<protein>
    <submittedName>
        <fullName evidence="7">ABC transporter substrate-binding protein</fullName>
    </submittedName>
</protein>
<keyword evidence="4 5" id="KW-0732">Signal</keyword>
<comment type="caution">
    <text evidence="7">The sequence shown here is derived from an EMBL/GenBank/DDBJ whole genome shotgun (WGS) entry which is preliminary data.</text>
</comment>
<dbReference type="GO" id="GO:1901678">
    <property type="term" value="P:iron coordination entity transport"/>
    <property type="evidence" value="ECO:0007669"/>
    <property type="project" value="UniProtKB-ARBA"/>
</dbReference>
<sequence length="320" mass="34550">MKRRILTPIVATAALVLTACSGSADGSSVEAEPVNDQVTTLSHPTIDGLEISFEQQPESLVMDCYAYSSLYEYGLEPDALFGYDCENPWVMGDADISGIEKIGQDGEINMEKLAELRPDAIIGQGDEDGWAWFDEDVNAQLMQVANFIPLPSGESVDENIDDTREVANFLGADTESAEIAQSDADYETAKQEFAEAAEGKDLSFMFASPTKEMLYTAVGFNQANLLEELGVTIVGPSAPESGSSWGSVAWEEASTYPADVILAESYDSENGFTTELWDNLPAIEAGQISGWSSKGAMTSRAYADWLSELAGQVESYDKVV</sequence>
<gene>
    <name evidence="7" type="ORF">C5L39_01380</name>
</gene>
<dbReference type="PROSITE" id="PS51257">
    <property type="entry name" value="PROKAR_LIPOPROTEIN"/>
    <property type="match status" value="1"/>
</dbReference>
<comment type="similarity">
    <text evidence="2">Belongs to the bacterial solute-binding protein 8 family.</text>
</comment>
<accession>A0A3M8KBN6</accession>
<evidence type="ECO:0000256" key="5">
    <source>
        <dbReference type="SAM" id="SignalP"/>
    </source>
</evidence>
<feature type="domain" description="Fe/B12 periplasmic-binding" evidence="6">
    <location>
        <begin position="58"/>
        <end position="320"/>
    </location>
</feature>
<evidence type="ECO:0000256" key="3">
    <source>
        <dbReference type="ARBA" id="ARBA00022448"/>
    </source>
</evidence>
<evidence type="ECO:0000256" key="2">
    <source>
        <dbReference type="ARBA" id="ARBA00008814"/>
    </source>
</evidence>
<dbReference type="GO" id="GO:0030288">
    <property type="term" value="C:outer membrane-bounded periplasmic space"/>
    <property type="evidence" value="ECO:0007669"/>
    <property type="project" value="TreeGrafter"/>
</dbReference>
<dbReference type="AlphaFoldDB" id="A0A3M8KBN6"/>
<evidence type="ECO:0000313" key="8">
    <source>
        <dbReference type="Proteomes" id="UP000266975"/>
    </source>
</evidence>
<name>A0A3M8KBN6_9CORY</name>
<comment type="subcellular location">
    <subcellularLocation>
        <location evidence="1">Cell envelope</location>
    </subcellularLocation>
</comment>
<evidence type="ECO:0000256" key="1">
    <source>
        <dbReference type="ARBA" id="ARBA00004196"/>
    </source>
</evidence>
<dbReference type="OrthoDB" id="7941913at2"/>
<keyword evidence="3" id="KW-0813">Transport</keyword>
<dbReference type="PROSITE" id="PS50983">
    <property type="entry name" value="FE_B12_PBP"/>
    <property type="match status" value="1"/>
</dbReference>